<feature type="region of interest" description="Disordered" evidence="1">
    <location>
        <begin position="112"/>
        <end position="131"/>
    </location>
</feature>
<evidence type="ECO:0000313" key="3">
    <source>
        <dbReference type="EMBL" id="NYJ10906.1"/>
    </source>
</evidence>
<dbReference type="EMBL" id="JACBZV010000002">
    <property type="protein sequence ID" value="NYJ10906.1"/>
    <property type="molecule type" value="Genomic_DNA"/>
</dbReference>
<proteinExistence type="predicted"/>
<dbReference type="InterPro" id="IPR036291">
    <property type="entry name" value="NAD(P)-bd_dom_sf"/>
</dbReference>
<feature type="domain" description="NAD-dependent epimerase/dehydratase" evidence="2">
    <location>
        <begin position="3"/>
        <end position="211"/>
    </location>
</feature>
<sequence length="271" mass="29319">MTILITGATGLVGERLVPRLVKADLACRLLLRTGKICPPGATAVTGDILDPPTLSQAVRGVSAIVHLAAVFRSPDTDLIWRSNLEGTRNLIAAVQADAPDARVIMASTSNVYNKNSPQPARETDDVEPEQAYPASKVAAEKLLRESGLNWSIVRFPFVYGDGDGHLEMLPKHLAAFGFHPANRMSTIHHRDIATAMKLALAGNFDGRIVNISDEAPTTVYELAGLVGHQMEPSSTPMHNPWHLHVDASLARSLGFQPTVRTVFQAVQEQIL</sequence>
<dbReference type="GO" id="GO:0004029">
    <property type="term" value="F:aldehyde dehydrogenase (NAD+) activity"/>
    <property type="evidence" value="ECO:0007669"/>
    <property type="project" value="TreeGrafter"/>
</dbReference>
<dbReference type="Pfam" id="PF01370">
    <property type="entry name" value="Epimerase"/>
    <property type="match status" value="1"/>
</dbReference>
<dbReference type="InterPro" id="IPR001509">
    <property type="entry name" value="Epimerase_deHydtase"/>
</dbReference>
<gene>
    <name evidence="3" type="ORF">GGI64_001953</name>
</gene>
<dbReference type="SUPFAM" id="SSF51735">
    <property type="entry name" value="NAD(P)-binding Rossmann-fold domains"/>
    <property type="match status" value="1"/>
</dbReference>
<dbReference type="PANTHER" id="PTHR48079">
    <property type="entry name" value="PROTEIN YEEZ"/>
    <property type="match status" value="1"/>
</dbReference>
<reference evidence="3 4" key="1">
    <citation type="submission" date="2020-07" db="EMBL/GenBank/DDBJ databases">
        <title>Genomic Encyclopedia of Type Strains, Phase IV (KMG-V): Genome sequencing to study the core and pangenomes of soil and plant-associated prokaryotes.</title>
        <authorList>
            <person name="Whitman W."/>
        </authorList>
    </citation>
    <scope>NUCLEOTIDE SEQUENCE [LARGE SCALE GENOMIC DNA]</scope>
    <source>
        <strain evidence="3 4">SEMIA 4052</strain>
    </source>
</reference>
<evidence type="ECO:0000259" key="2">
    <source>
        <dbReference type="Pfam" id="PF01370"/>
    </source>
</evidence>
<dbReference type="AlphaFoldDB" id="A0A7Z0DX96"/>
<dbReference type="GO" id="GO:0005737">
    <property type="term" value="C:cytoplasm"/>
    <property type="evidence" value="ECO:0007669"/>
    <property type="project" value="TreeGrafter"/>
</dbReference>
<protein>
    <submittedName>
        <fullName evidence="3">Nucleoside-diphosphate-sugar epimerase</fullName>
    </submittedName>
</protein>
<organism evidence="3 4">
    <name type="scientific">Rhizobium leguminosarum</name>
    <dbReference type="NCBI Taxonomy" id="384"/>
    <lineage>
        <taxon>Bacteria</taxon>
        <taxon>Pseudomonadati</taxon>
        <taxon>Pseudomonadota</taxon>
        <taxon>Alphaproteobacteria</taxon>
        <taxon>Hyphomicrobiales</taxon>
        <taxon>Rhizobiaceae</taxon>
        <taxon>Rhizobium/Agrobacterium group</taxon>
        <taxon>Rhizobium</taxon>
    </lineage>
</organism>
<dbReference type="RefSeq" id="WP_179611290.1">
    <property type="nucleotide sequence ID" value="NZ_JACBZV010000002.1"/>
</dbReference>
<dbReference type="PANTHER" id="PTHR48079:SF6">
    <property type="entry name" value="NAD(P)-BINDING DOMAIN-CONTAINING PROTEIN-RELATED"/>
    <property type="match status" value="1"/>
</dbReference>
<dbReference type="Proteomes" id="UP000535276">
    <property type="component" value="Unassembled WGS sequence"/>
</dbReference>
<accession>A0A7Z0DX96</accession>
<comment type="caution">
    <text evidence="3">The sequence shown here is derived from an EMBL/GenBank/DDBJ whole genome shotgun (WGS) entry which is preliminary data.</text>
</comment>
<dbReference type="InterPro" id="IPR051783">
    <property type="entry name" value="NAD(P)-dependent_oxidoreduct"/>
</dbReference>
<dbReference type="Gene3D" id="3.40.50.720">
    <property type="entry name" value="NAD(P)-binding Rossmann-like Domain"/>
    <property type="match status" value="1"/>
</dbReference>
<evidence type="ECO:0000256" key="1">
    <source>
        <dbReference type="SAM" id="MobiDB-lite"/>
    </source>
</evidence>
<evidence type="ECO:0000313" key="4">
    <source>
        <dbReference type="Proteomes" id="UP000535276"/>
    </source>
</evidence>
<name>A0A7Z0DX96_RHILE</name>